<comment type="subunit">
    <text evidence="8">Homodimer.</text>
</comment>
<organism evidence="10 11">
    <name type="scientific">Cyanobium gracile UHCC 0281</name>
    <dbReference type="NCBI Taxonomy" id="3110309"/>
    <lineage>
        <taxon>Bacteria</taxon>
        <taxon>Bacillati</taxon>
        <taxon>Cyanobacteriota</taxon>
        <taxon>Cyanophyceae</taxon>
        <taxon>Synechococcales</taxon>
        <taxon>Prochlorococcaceae</taxon>
        <taxon>Cyanobium</taxon>
    </lineage>
</organism>
<feature type="site" description="Could be important to modulate the pK values of the two catalytic cysteine residues" evidence="8">
    <location>
        <position position="168"/>
    </location>
</feature>
<dbReference type="EC" id="5.1.1.7" evidence="3 8"/>
<dbReference type="InterPro" id="IPR001653">
    <property type="entry name" value="DAP_epimerase_DapF"/>
</dbReference>
<keyword evidence="6 8" id="KW-0413">Isomerase</keyword>
<feature type="binding site" evidence="8">
    <location>
        <position position="199"/>
    </location>
    <ligand>
        <name>substrate</name>
    </ligand>
</feature>
<dbReference type="PANTHER" id="PTHR31689">
    <property type="entry name" value="DIAMINOPIMELATE EPIMERASE, CHLOROPLASTIC"/>
    <property type="match status" value="1"/>
</dbReference>
<proteinExistence type="inferred from homology"/>
<name>A0ABU5SX48_9CYAN</name>
<dbReference type="GO" id="GO:0008837">
    <property type="term" value="F:diaminopimelate epimerase activity"/>
    <property type="evidence" value="ECO:0007669"/>
    <property type="project" value="UniProtKB-EC"/>
</dbReference>
<dbReference type="SUPFAM" id="SSF54506">
    <property type="entry name" value="Diaminopimelate epimerase-like"/>
    <property type="match status" value="2"/>
</dbReference>
<evidence type="ECO:0000256" key="4">
    <source>
        <dbReference type="ARBA" id="ARBA00022605"/>
    </source>
</evidence>
<feature type="binding site" evidence="8">
    <location>
        <begin position="227"/>
        <end position="228"/>
    </location>
    <ligand>
        <name>substrate</name>
    </ligand>
</feature>
<evidence type="ECO:0000313" key="10">
    <source>
        <dbReference type="EMBL" id="MEA5443107.1"/>
    </source>
</evidence>
<evidence type="ECO:0000256" key="7">
    <source>
        <dbReference type="ARBA" id="ARBA00051712"/>
    </source>
</evidence>
<dbReference type="EMBL" id="JAYGHY010000037">
    <property type="protein sequence ID" value="MEA5443107.1"/>
    <property type="molecule type" value="Genomic_DNA"/>
</dbReference>
<accession>A0ABU5SX48</accession>
<keyword evidence="8" id="KW-0963">Cytoplasm</keyword>
<evidence type="ECO:0000313" key="11">
    <source>
        <dbReference type="Proteomes" id="UP001302329"/>
    </source>
</evidence>
<dbReference type="Gene3D" id="3.10.310.10">
    <property type="entry name" value="Diaminopimelate Epimerase, Chain A, domain 1"/>
    <property type="match status" value="2"/>
</dbReference>
<dbReference type="PANTHER" id="PTHR31689:SF0">
    <property type="entry name" value="DIAMINOPIMELATE EPIMERASE"/>
    <property type="match status" value="1"/>
</dbReference>
<dbReference type="Proteomes" id="UP001302329">
    <property type="component" value="Unassembled WGS sequence"/>
</dbReference>
<comment type="catalytic activity">
    <reaction evidence="7 8">
        <text>(2S,6S)-2,6-diaminopimelate = meso-2,6-diaminopimelate</text>
        <dbReference type="Rhea" id="RHEA:15393"/>
        <dbReference type="ChEBI" id="CHEBI:57609"/>
        <dbReference type="ChEBI" id="CHEBI:57791"/>
        <dbReference type="EC" id="5.1.1.7"/>
    </reaction>
</comment>
<keyword evidence="11" id="KW-1185">Reference proteome</keyword>
<keyword evidence="5 8" id="KW-0457">Lysine biosynthesis</keyword>
<protein>
    <recommendedName>
        <fullName evidence="3 8">Diaminopimelate epimerase</fullName>
        <shortName evidence="8">DAP epimerase</shortName>
        <ecNumber evidence="3 8">5.1.1.7</ecNumber>
    </recommendedName>
    <alternativeName>
        <fullName evidence="8">PLP-independent amino acid racemase</fullName>
    </alternativeName>
</protein>
<dbReference type="HAMAP" id="MF_00197">
    <property type="entry name" value="DAP_epimerase"/>
    <property type="match status" value="1"/>
</dbReference>
<gene>
    <name evidence="8 10" type="primary">dapF</name>
    <name evidence="10" type="ORF">VB739_11145</name>
</gene>
<feature type="binding site" evidence="8">
    <location>
        <begin position="79"/>
        <end position="80"/>
    </location>
    <ligand>
        <name>substrate</name>
    </ligand>
</feature>
<sequence>MLQFSKYQGLGNDFLLLDGRSLEDSEELFGLTPERVQRLCDRRFGVGGDGVILALPPREGGELRMRIFNADGSEPEMCGNGIRCLARFLADSDGDVAPRRWEVETLAGRIVPALADDGRIRVDMGAPFLTPETIPTALDVGVEGLPVGVLEVLGQPLAVAAAGMGNPHAVVPVDDVAAIDLDTLGAALEVHEAFPARTNVHFVEVIAPDHLVMRVWERGAGPTLACGTGACATLVACHLLGLANRQARLDLPGGPLEIDWDEVSGHVFMTGPAEAVFDGVVAPSLFGLGDERPAAAATPLVETDPSPAQASLDCATVCINGCLRPEACASADARARVTALLEGLSLDDLVALAGESLESRTRGRLSRDEPAVP</sequence>
<feature type="site" description="Could be important to modulate the pK values of the two catalytic cysteine residues" evidence="8">
    <location>
        <position position="217"/>
    </location>
</feature>
<comment type="caution">
    <text evidence="10">The sequence shown here is derived from an EMBL/GenBank/DDBJ whole genome shotgun (WGS) entry which is preliminary data.</text>
</comment>
<dbReference type="Pfam" id="PF01678">
    <property type="entry name" value="DAP_epimerase"/>
    <property type="match status" value="2"/>
</dbReference>
<comment type="subcellular location">
    <subcellularLocation>
        <location evidence="8">Cytoplasm</location>
    </subcellularLocation>
</comment>
<evidence type="ECO:0000256" key="8">
    <source>
        <dbReference type="HAMAP-Rule" id="MF_00197"/>
    </source>
</evidence>
<reference evidence="10 11" key="1">
    <citation type="submission" date="2023-12" db="EMBL/GenBank/DDBJ databases">
        <title>Baltic Sea Cyanobacteria.</title>
        <authorList>
            <person name="Delbaje E."/>
            <person name="Fewer D.P."/>
            <person name="Shishido T.K."/>
        </authorList>
    </citation>
    <scope>NUCLEOTIDE SEQUENCE [LARGE SCALE GENOMIC DNA]</scope>
    <source>
        <strain evidence="10 11">UHCC 0281</strain>
    </source>
</reference>
<feature type="binding site" evidence="8">
    <location>
        <position position="12"/>
    </location>
    <ligand>
        <name>substrate</name>
    </ligand>
</feature>
<comment type="similarity">
    <text evidence="2 8">Belongs to the diaminopimelate epimerase family.</text>
</comment>
<feature type="binding site" evidence="8">
    <location>
        <position position="166"/>
    </location>
    <ligand>
        <name>substrate</name>
    </ligand>
</feature>
<dbReference type="InterPro" id="IPR018510">
    <property type="entry name" value="DAP_epimerase_AS"/>
</dbReference>
<feature type="binding site" evidence="8">
    <location>
        <position position="69"/>
    </location>
    <ligand>
        <name>substrate</name>
    </ligand>
</feature>
<evidence type="ECO:0000256" key="6">
    <source>
        <dbReference type="ARBA" id="ARBA00023235"/>
    </source>
</evidence>
<feature type="active site" description="Proton acceptor" evidence="8">
    <location>
        <position position="226"/>
    </location>
</feature>
<feature type="active site" description="Proton donor" evidence="8">
    <location>
        <position position="78"/>
    </location>
</feature>
<comment type="pathway">
    <text evidence="1 8">Amino-acid biosynthesis; L-lysine biosynthesis via DAP pathway; DL-2,6-diaminopimelate from LL-2,6-diaminopimelate: step 1/1.</text>
</comment>
<feature type="active site" evidence="9">
    <location>
        <position position="78"/>
    </location>
</feature>
<comment type="caution">
    <text evidence="8">Lacks conserved residue(s) required for the propagation of feature annotation.</text>
</comment>
<dbReference type="NCBIfam" id="TIGR00652">
    <property type="entry name" value="DapF"/>
    <property type="match status" value="1"/>
</dbReference>
<keyword evidence="4 8" id="KW-0028">Amino-acid biosynthesis</keyword>
<evidence type="ECO:0000256" key="5">
    <source>
        <dbReference type="ARBA" id="ARBA00023154"/>
    </source>
</evidence>
<evidence type="ECO:0000256" key="1">
    <source>
        <dbReference type="ARBA" id="ARBA00005196"/>
    </source>
</evidence>
<evidence type="ECO:0000256" key="2">
    <source>
        <dbReference type="ARBA" id="ARBA00010219"/>
    </source>
</evidence>
<dbReference type="PROSITE" id="PS01326">
    <property type="entry name" value="DAP_EPIMERASE"/>
    <property type="match status" value="1"/>
</dbReference>
<evidence type="ECO:0000256" key="3">
    <source>
        <dbReference type="ARBA" id="ARBA00013080"/>
    </source>
</evidence>
<comment type="function">
    <text evidence="8">Catalyzes the stereoinversion of LL-2,6-diaminopimelate (L,L-DAP) to meso-diaminopimelate (meso-DAP), a precursor of L-lysine and an essential component of the bacterial peptidoglycan.</text>
</comment>
<feature type="binding site" evidence="8">
    <location>
        <begin position="217"/>
        <end position="218"/>
    </location>
    <ligand>
        <name>substrate</name>
    </ligand>
</feature>
<evidence type="ECO:0000256" key="9">
    <source>
        <dbReference type="PROSITE-ProRule" id="PRU10125"/>
    </source>
</evidence>